<dbReference type="OrthoDB" id="417252at2759"/>
<dbReference type="GO" id="GO:0005852">
    <property type="term" value="C:eukaryotic translation initiation factor 3 complex"/>
    <property type="evidence" value="ECO:0007669"/>
    <property type="project" value="InterPro"/>
</dbReference>
<accession>A0A0C2WK19</accession>
<protein>
    <submittedName>
        <fullName evidence="4">Uncharacterized protein</fullName>
    </submittedName>
</protein>
<gene>
    <name evidence="4" type="ORF">M378DRAFT_16548</name>
</gene>
<reference evidence="4 5" key="1">
    <citation type="submission" date="2014-04" db="EMBL/GenBank/DDBJ databases">
        <title>Evolutionary Origins and Diversification of the Mycorrhizal Mutualists.</title>
        <authorList>
            <consortium name="DOE Joint Genome Institute"/>
            <consortium name="Mycorrhizal Genomics Consortium"/>
            <person name="Kohler A."/>
            <person name="Kuo A."/>
            <person name="Nagy L.G."/>
            <person name="Floudas D."/>
            <person name="Copeland A."/>
            <person name="Barry K.W."/>
            <person name="Cichocki N."/>
            <person name="Veneault-Fourrey C."/>
            <person name="LaButti K."/>
            <person name="Lindquist E.A."/>
            <person name="Lipzen A."/>
            <person name="Lundell T."/>
            <person name="Morin E."/>
            <person name="Murat C."/>
            <person name="Riley R."/>
            <person name="Ohm R."/>
            <person name="Sun H."/>
            <person name="Tunlid A."/>
            <person name="Henrissat B."/>
            <person name="Grigoriev I.V."/>
            <person name="Hibbett D.S."/>
            <person name="Martin F."/>
        </authorList>
    </citation>
    <scope>NUCLEOTIDE SEQUENCE [LARGE SCALE GENOMIC DNA]</scope>
    <source>
        <strain evidence="4 5">Koide BX008</strain>
    </source>
</reference>
<organism evidence="4 5">
    <name type="scientific">Amanita muscaria (strain Koide BX008)</name>
    <dbReference type="NCBI Taxonomy" id="946122"/>
    <lineage>
        <taxon>Eukaryota</taxon>
        <taxon>Fungi</taxon>
        <taxon>Dikarya</taxon>
        <taxon>Basidiomycota</taxon>
        <taxon>Agaricomycotina</taxon>
        <taxon>Agaricomycetes</taxon>
        <taxon>Agaricomycetidae</taxon>
        <taxon>Agaricales</taxon>
        <taxon>Pluteineae</taxon>
        <taxon>Amanitaceae</taxon>
        <taxon>Amanita</taxon>
    </lineage>
</organism>
<name>A0A0C2WK19_AMAMK</name>
<evidence type="ECO:0000256" key="2">
    <source>
        <dbReference type="ARBA" id="ARBA00022540"/>
    </source>
</evidence>
<dbReference type="AlphaFoldDB" id="A0A0C2WK19"/>
<dbReference type="PANTHER" id="PTHR10317">
    <property type="entry name" value="EUKARYOTIC TRANSLATION INITIATION FACTOR 3 SUBUNIT E"/>
    <property type="match status" value="1"/>
</dbReference>
<keyword evidence="3" id="KW-0648">Protein biosynthesis</keyword>
<evidence type="ECO:0000313" key="5">
    <source>
        <dbReference type="Proteomes" id="UP000054549"/>
    </source>
</evidence>
<dbReference type="EMBL" id="KN818387">
    <property type="protein sequence ID" value="KIL57006.1"/>
    <property type="molecule type" value="Genomic_DNA"/>
</dbReference>
<evidence type="ECO:0000256" key="3">
    <source>
        <dbReference type="ARBA" id="ARBA00022917"/>
    </source>
</evidence>
<evidence type="ECO:0000313" key="4">
    <source>
        <dbReference type="EMBL" id="KIL57006.1"/>
    </source>
</evidence>
<dbReference type="HOGENOM" id="CLU_085756_0_0_1"/>
<proteinExistence type="predicted"/>
<dbReference type="Proteomes" id="UP000054549">
    <property type="component" value="Unassembled WGS sequence"/>
</dbReference>
<keyword evidence="1" id="KW-0963">Cytoplasm</keyword>
<keyword evidence="2" id="KW-0396">Initiation factor</keyword>
<sequence>MNYLCPLGTLASDIVTGNWEVALEELITLRETIDSRPHPPPPFSPDLYFFTRAPPVSSRVRTTLREIVKVIQTEEYQYQDPKALNEAVDVVETAFFWGEFKGDILDDARYLISIRRLISDLSECFNLTRDEGEKWIVNLIRETRMGADAKIYLEKNVIEINRPPQLVYQSVTEKTRALRTQTIGAAVARAGAVPLENQMQT</sequence>
<dbReference type="STRING" id="946122.A0A0C2WK19"/>
<dbReference type="GO" id="GO:0003743">
    <property type="term" value="F:translation initiation factor activity"/>
    <property type="evidence" value="ECO:0007669"/>
    <property type="project" value="UniProtKB-KW"/>
</dbReference>
<evidence type="ECO:0000256" key="1">
    <source>
        <dbReference type="ARBA" id="ARBA00022490"/>
    </source>
</evidence>
<dbReference type="InParanoid" id="A0A0C2WK19"/>
<dbReference type="InterPro" id="IPR016650">
    <property type="entry name" value="eIF3e"/>
</dbReference>
<keyword evidence="5" id="KW-1185">Reference proteome</keyword>